<dbReference type="GO" id="GO:0006431">
    <property type="term" value="P:methionyl-tRNA aminoacylation"/>
    <property type="evidence" value="ECO:0007669"/>
    <property type="project" value="InterPro"/>
</dbReference>
<evidence type="ECO:0000256" key="5">
    <source>
        <dbReference type="ARBA" id="ARBA00018753"/>
    </source>
</evidence>
<comment type="catalytic activity">
    <reaction evidence="15">
        <text>tRNA(Met) + L-methionine + ATP = L-methionyl-tRNA(Met) + AMP + diphosphate</text>
        <dbReference type="Rhea" id="RHEA:13481"/>
        <dbReference type="Rhea" id="RHEA-COMP:9667"/>
        <dbReference type="Rhea" id="RHEA-COMP:9698"/>
        <dbReference type="ChEBI" id="CHEBI:30616"/>
        <dbReference type="ChEBI" id="CHEBI:33019"/>
        <dbReference type="ChEBI" id="CHEBI:57844"/>
        <dbReference type="ChEBI" id="CHEBI:78442"/>
        <dbReference type="ChEBI" id="CHEBI:78530"/>
        <dbReference type="ChEBI" id="CHEBI:456215"/>
        <dbReference type="EC" id="6.1.1.10"/>
    </reaction>
</comment>
<evidence type="ECO:0000259" key="16">
    <source>
        <dbReference type="PROSITE" id="PS50886"/>
    </source>
</evidence>
<evidence type="ECO:0000256" key="7">
    <source>
        <dbReference type="ARBA" id="ARBA00022555"/>
    </source>
</evidence>
<dbReference type="GO" id="GO:0000049">
    <property type="term" value="F:tRNA binding"/>
    <property type="evidence" value="ECO:0007669"/>
    <property type="project" value="UniProtKB-KW"/>
</dbReference>
<keyword evidence="12" id="KW-0648">Protein biosynthesis</keyword>
<dbReference type="InterPro" id="IPR041872">
    <property type="entry name" value="Anticodon_Met"/>
</dbReference>
<feature type="non-terminal residue" evidence="17">
    <location>
        <position position="1"/>
    </location>
</feature>
<evidence type="ECO:0000256" key="13">
    <source>
        <dbReference type="ARBA" id="ARBA00023146"/>
    </source>
</evidence>
<evidence type="ECO:0000256" key="15">
    <source>
        <dbReference type="ARBA" id="ARBA00047364"/>
    </source>
</evidence>
<dbReference type="GO" id="GO:0004825">
    <property type="term" value="F:methionine-tRNA ligase activity"/>
    <property type="evidence" value="ECO:0007669"/>
    <property type="project" value="UniProtKB-EC"/>
</dbReference>
<dbReference type="GO" id="GO:0005524">
    <property type="term" value="F:ATP binding"/>
    <property type="evidence" value="ECO:0007669"/>
    <property type="project" value="UniProtKB-KW"/>
</dbReference>
<dbReference type="InterPro" id="IPR033911">
    <property type="entry name" value="MetRS_core"/>
</dbReference>
<dbReference type="InterPro" id="IPR023457">
    <property type="entry name" value="Met-tRNA_synth_2"/>
</dbReference>
<keyword evidence="10" id="KW-0067">ATP-binding</keyword>
<evidence type="ECO:0000256" key="4">
    <source>
        <dbReference type="ARBA" id="ARBA00012838"/>
    </source>
</evidence>
<dbReference type="SUPFAM" id="SSF47323">
    <property type="entry name" value="Anticodon-binding domain of a subclass of class I aminoacyl-tRNA synthetases"/>
    <property type="match status" value="1"/>
</dbReference>
<dbReference type="Pfam" id="PF09334">
    <property type="entry name" value="tRNA-synt_1g"/>
    <property type="match status" value="1"/>
</dbReference>
<dbReference type="InterPro" id="IPR015413">
    <property type="entry name" value="Methionyl/Leucyl_tRNA_Synth"/>
</dbReference>
<keyword evidence="13" id="KW-0030">Aminoacyl-tRNA synthetase</keyword>
<evidence type="ECO:0000256" key="14">
    <source>
        <dbReference type="ARBA" id="ARBA00030904"/>
    </source>
</evidence>
<dbReference type="Gene3D" id="2.40.50.140">
    <property type="entry name" value="Nucleic acid-binding proteins"/>
    <property type="match status" value="1"/>
</dbReference>
<evidence type="ECO:0000256" key="8">
    <source>
        <dbReference type="ARBA" id="ARBA00022598"/>
    </source>
</evidence>
<dbReference type="InterPro" id="IPR004495">
    <property type="entry name" value="Met-tRNA-synth_bsu_C"/>
</dbReference>
<accession>A0A0F9E7T7</accession>
<dbReference type="EMBL" id="LAZR01025989">
    <property type="protein sequence ID" value="KKL70128.1"/>
    <property type="molecule type" value="Genomic_DNA"/>
</dbReference>
<dbReference type="SUPFAM" id="SSF50249">
    <property type="entry name" value="Nucleic acid-binding proteins"/>
    <property type="match status" value="1"/>
</dbReference>
<comment type="caution">
    <text evidence="17">The sequence shown here is derived from an EMBL/GenBank/DDBJ whole genome shotgun (WGS) entry which is preliminary data.</text>
</comment>
<gene>
    <name evidence="17" type="ORF">LCGC14_2108020</name>
</gene>
<evidence type="ECO:0000256" key="9">
    <source>
        <dbReference type="ARBA" id="ARBA00022741"/>
    </source>
</evidence>
<dbReference type="EC" id="6.1.1.10" evidence="4"/>
<dbReference type="PANTHER" id="PTHR43326:SF1">
    <property type="entry name" value="METHIONINE--TRNA LIGASE, MITOCHONDRIAL"/>
    <property type="match status" value="1"/>
</dbReference>
<dbReference type="FunFam" id="1.10.730.10:FF:000026">
    <property type="entry name" value="Methionine--tRNA ligase"/>
    <property type="match status" value="1"/>
</dbReference>
<sequence>YCYGCERFYTERELVDGKCPDHESEPATIKESNYFFKMSAYQKWLIEHIRNHPDFIRPERYRNEVLSFLKEPLGDLCISRPKTRLQWGITLPFDKNYVTYVWFDALLNYISGIGFPDGSLFKKFWPHAQHIVAKDILKPHGIYWPTILKAAGIPIYKHLNVHGYWNIDQSKMSKSLGNVVEPLQLKNRYGIDVFRYFLMREMVFGLDSNFHIDALIRRTNSDLANDLGNLFSRVLAMTHKYFSATVPETDPEAEQGFQSGLKSDALKAVEEFEKSMCRFSFQKALTAIWDFINKMNKYIDVTAPWVLAKKKSSQKQLAAVINNLLEGLRIVSGLLYPVMPDTAMTMQKHLGLDPEKPFYHLERLKTWKKEPPGSVLPKSIILFPRIDTKKDNTPHGDIVDSDASISRIKPEITLETFNKVDLRVATVLRVDTVPKAKKLLKLEIDIGEKRTIVAGIAENYTSEDLIGRQIIVVVNLKPAKILGIVSQGMMLAAVEKNDPVVATLDKKVKPGAPIR</sequence>
<dbReference type="FunFam" id="2.170.220.10:FF:000003">
    <property type="entry name" value="Methionine--tRNA ligase"/>
    <property type="match status" value="1"/>
</dbReference>
<protein>
    <recommendedName>
        <fullName evidence="5">Methionine--tRNA ligase</fullName>
        <ecNumber evidence="4">6.1.1.10</ecNumber>
    </recommendedName>
    <alternativeName>
        <fullName evidence="14">Methionyl-tRNA synthetase</fullName>
    </alternativeName>
</protein>
<dbReference type="NCBIfam" id="TIGR00399">
    <property type="entry name" value="metG_C_term"/>
    <property type="match status" value="1"/>
</dbReference>
<dbReference type="FunFam" id="2.40.50.140:FF:000042">
    <property type="entry name" value="Methionine--tRNA ligase"/>
    <property type="match status" value="1"/>
</dbReference>
<keyword evidence="9" id="KW-0547">Nucleotide-binding</keyword>
<evidence type="ECO:0000256" key="11">
    <source>
        <dbReference type="ARBA" id="ARBA00022884"/>
    </source>
</evidence>
<dbReference type="InterPro" id="IPR009080">
    <property type="entry name" value="tRNAsynth_Ia_anticodon-bd"/>
</dbReference>
<feature type="domain" description="TRNA-binding" evidence="16">
    <location>
        <begin position="416"/>
        <end position="515"/>
    </location>
</feature>
<dbReference type="Pfam" id="PF01588">
    <property type="entry name" value="tRNA_bind"/>
    <property type="match status" value="1"/>
</dbReference>
<evidence type="ECO:0000256" key="6">
    <source>
        <dbReference type="ARBA" id="ARBA00022490"/>
    </source>
</evidence>
<dbReference type="InterPro" id="IPR002547">
    <property type="entry name" value="tRNA-bd_dom"/>
</dbReference>
<dbReference type="InterPro" id="IPR014729">
    <property type="entry name" value="Rossmann-like_a/b/a_fold"/>
</dbReference>
<comment type="subunit">
    <text evidence="3">Homodimer.</text>
</comment>
<evidence type="ECO:0000256" key="12">
    <source>
        <dbReference type="ARBA" id="ARBA00022917"/>
    </source>
</evidence>
<dbReference type="Gene3D" id="3.40.50.620">
    <property type="entry name" value="HUPs"/>
    <property type="match status" value="1"/>
</dbReference>
<dbReference type="Pfam" id="PF19303">
    <property type="entry name" value="Anticodon_3"/>
    <property type="match status" value="1"/>
</dbReference>
<dbReference type="CDD" id="cd07957">
    <property type="entry name" value="Anticodon_Ia_Met"/>
    <property type="match status" value="1"/>
</dbReference>
<reference evidence="17" key="1">
    <citation type="journal article" date="2015" name="Nature">
        <title>Complex archaea that bridge the gap between prokaryotes and eukaryotes.</title>
        <authorList>
            <person name="Spang A."/>
            <person name="Saw J.H."/>
            <person name="Jorgensen S.L."/>
            <person name="Zaremba-Niedzwiedzka K."/>
            <person name="Martijn J."/>
            <person name="Lind A.E."/>
            <person name="van Eijk R."/>
            <person name="Schleper C."/>
            <person name="Guy L."/>
            <person name="Ettema T.J."/>
        </authorList>
    </citation>
    <scope>NUCLEOTIDE SEQUENCE</scope>
</reference>
<proteinExistence type="predicted"/>
<dbReference type="InterPro" id="IPR012340">
    <property type="entry name" value="NA-bd_OB-fold"/>
</dbReference>
<dbReference type="PROSITE" id="PS50886">
    <property type="entry name" value="TRBD"/>
    <property type="match status" value="1"/>
</dbReference>
<keyword evidence="8" id="KW-0436">Ligase</keyword>
<evidence type="ECO:0000256" key="1">
    <source>
        <dbReference type="ARBA" id="ARBA00003314"/>
    </source>
</evidence>
<comment type="function">
    <text evidence="1">Is required not only for elongation of protein synthesis but also for the initiation of all mRNA translation through initiator tRNA(fMet) aminoacylation.</text>
</comment>
<dbReference type="AlphaFoldDB" id="A0A0F9E7T7"/>
<keyword evidence="11" id="KW-0694">RNA-binding</keyword>
<name>A0A0F9E7T7_9ZZZZ</name>
<evidence type="ECO:0000256" key="3">
    <source>
        <dbReference type="ARBA" id="ARBA00011738"/>
    </source>
</evidence>
<evidence type="ECO:0000256" key="2">
    <source>
        <dbReference type="ARBA" id="ARBA00004496"/>
    </source>
</evidence>
<dbReference type="Gene3D" id="2.170.220.10">
    <property type="match status" value="1"/>
</dbReference>
<dbReference type="NCBIfam" id="NF008900">
    <property type="entry name" value="PRK12267.1"/>
    <property type="match status" value="1"/>
</dbReference>
<dbReference type="Gene3D" id="1.10.730.10">
    <property type="entry name" value="Isoleucyl-tRNA Synthetase, Domain 1"/>
    <property type="match status" value="1"/>
</dbReference>
<dbReference type="CDD" id="cd02800">
    <property type="entry name" value="tRNA_bind_EcMetRS_like"/>
    <property type="match status" value="1"/>
</dbReference>
<dbReference type="SUPFAM" id="SSF52374">
    <property type="entry name" value="Nucleotidylyl transferase"/>
    <property type="match status" value="1"/>
</dbReference>
<dbReference type="PRINTS" id="PR01041">
    <property type="entry name" value="TRNASYNTHMET"/>
</dbReference>
<keyword evidence="6" id="KW-0963">Cytoplasm</keyword>
<keyword evidence="7" id="KW-0820">tRNA-binding</keyword>
<comment type="subcellular location">
    <subcellularLocation>
        <location evidence="2">Cytoplasm</location>
    </subcellularLocation>
</comment>
<evidence type="ECO:0000313" key="17">
    <source>
        <dbReference type="EMBL" id="KKL70128.1"/>
    </source>
</evidence>
<evidence type="ECO:0000256" key="10">
    <source>
        <dbReference type="ARBA" id="ARBA00022840"/>
    </source>
</evidence>
<dbReference type="GO" id="GO:0005737">
    <property type="term" value="C:cytoplasm"/>
    <property type="evidence" value="ECO:0007669"/>
    <property type="project" value="UniProtKB-SubCell"/>
</dbReference>
<organism evidence="17">
    <name type="scientific">marine sediment metagenome</name>
    <dbReference type="NCBI Taxonomy" id="412755"/>
    <lineage>
        <taxon>unclassified sequences</taxon>
        <taxon>metagenomes</taxon>
        <taxon>ecological metagenomes</taxon>
    </lineage>
</organism>
<dbReference type="PANTHER" id="PTHR43326">
    <property type="entry name" value="METHIONYL-TRNA SYNTHETASE"/>
    <property type="match status" value="1"/>
</dbReference>